<evidence type="ECO:0000256" key="2">
    <source>
        <dbReference type="ARBA" id="ARBA00022679"/>
    </source>
</evidence>
<evidence type="ECO:0000259" key="5">
    <source>
        <dbReference type="Pfam" id="PF14689"/>
    </source>
</evidence>
<dbReference type="EMBL" id="JBHSAP010000018">
    <property type="protein sequence ID" value="MFC4078371.1"/>
    <property type="molecule type" value="Genomic_DNA"/>
</dbReference>
<name>A0ABV8JMD0_9BACL</name>
<accession>A0ABV8JMD0</accession>
<feature type="transmembrane region" description="Helical" evidence="4">
    <location>
        <begin position="14"/>
        <end position="47"/>
    </location>
</feature>
<gene>
    <name evidence="6" type="ORF">ACFOUO_16355</name>
</gene>
<keyword evidence="4" id="KW-0812">Transmembrane</keyword>
<dbReference type="InterPro" id="IPR016120">
    <property type="entry name" value="Sig_transdc_His_kin_SpoOB"/>
</dbReference>
<dbReference type="RefSeq" id="WP_380706179.1">
    <property type="nucleotide sequence ID" value="NZ_JBHSAP010000018.1"/>
</dbReference>
<protein>
    <submittedName>
        <fullName evidence="6">Spo0B domain-containing protein</fullName>
    </submittedName>
</protein>
<keyword evidence="7" id="KW-1185">Reference proteome</keyword>
<keyword evidence="3" id="KW-0418">Kinase</keyword>
<evidence type="ECO:0000313" key="6">
    <source>
        <dbReference type="EMBL" id="MFC4078371.1"/>
    </source>
</evidence>
<evidence type="ECO:0000256" key="4">
    <source>
        <dbReference type="SAM" id="Phobius"/>
    </source>
</evidence>
<keyword evidence="2" id="KW-0808">Transferase</keyword>
<evidence type="ECO:0000313" key="7">
    <source>
        <dbReference type="Proteomes" id="UP001595843"/>
    </source>
</evidence>
<comment type="caution">
    <text evidence="6">The sequence shown here is derived from an EMBL/GenBank/DDBJ whole genome shotgun (WGS) entry which is preliminary data.</text>
</comment>
<keyword evidence="4" id="KW-0472">Membrane</keyword>
<dbReference type="Pfam" id="PF14689">
    <property type="entry name" value="SPOB_a"/>
    <property type="match status" value="1"/>
</dbReference>
<dbReference type="Proteomes" id="UP001595843">
    <property type="component" value="Unassembled WGS sequence"/>
</dbReference>
<dbReference type="SUPFAM" id="SSF55890">
    <property type="entry name" value="Sporulation response regulatory protein Spo0B"/>
    <property type="match status" value="1"/>
</dbReference>
<evidence type="ECO:0000256" key="3">
    <source>
        <dbReference type="ARBA" id="ARBA00022777"/>
    </source>
</evidence>
<proteinExistence type="predicted"/>
<reference evidence="7" key="1">
    <citation type="journal article" date="2019" name="Int. J. Syst. Evol. Microbiol.">
        <title>The Global Catalogue of Microorganisms (GCM) 10K type strain sequencing project: providing services to taxonomists for standard genome sequencing and annotation.</title>
        <authorList>
            <consortium name="The Broad Institute Genomics Platform"/>
            <consortium name="The Broad Institute Genome Sequencing Center for Infectious Disease"/>
            <person name="Wu L."/>
            <person name="Ma J."/>
        </authorList>
    </citation>
    <scope>NUCLEOTIDE SEQUENCE [LARGE SCALE GENOMIC DNA]</scope>
    <source>
        <strain evidence="7">IBRC-M 10813</strain>
    </source>
</reference>
<sequence>MKEESLGRLTDAAWVWFLILLMAVQPWGWAVGIPLGIFTVLGVLRFLHRERMREERFWRMKNAQTSLELMSRQRHDWLNHVQVIMGYLGMKRQERILPYLRELTDRAREEREAARVGYPPLALALSTLNQRIPEWRWFVETGEEMKEIDPEWGDRLCEALDRTTAWLRKQGRGMEEPEEVWLRVEKTDSDWQITIHPDFPPELKVEPSEWTNLRDTIRERGGALEREEAAGGFTLRFAA</sequence>
<dbReference type="InterPro" id="IPR039506">
    <property type="entry name" value="SPOB_a"/>
</dbReference>
<keyword evidence="4" id="KW-1133">Transmembrane helix</keyword>
<evidence type="ECO:0000256" key="1">
    <source>
        <dbReference type="ARBA" id="ARBA00022553"/>
    </source>
</evidence>
<keyword evidence="1" id="KW-0597">Phosphoprotein</keyword>
<organism evidence="6 7">
    <name type="scientific">Salinithrix halophila</name>
    <dbReference type="NCBI Taxonomy" id="1485204"/>
    <lineage>
        <taxon>Bacteria</taxon>
        <taxon>Bacillati</taxon>
        <taxon>Bacillota</taxon>
        <taxon>Bacilli</taxon>
        <taxon>Bacillales</taxon>
        <taxon>Thermoactinomycetaceae</taxon>
        <taxon>Salinithrix</taxon>
    </lineage>
</organism>
<dbReference type="Gene3D" id="1.10.287.130">
    <property type="match status" value="1"/>
</dbReference>
<feature type="domain" description="SpoOB alpha-helical" evidence="5">
    <location>
        <begin position="60"/>
        <end position="115"/>
    </location>
</feature>